<organism evidence="2 3">
    <name type="scientific">Cordyceps javanica</name>
    <dbReference type="NCBI Taxonomy" id="43265"/>
    <lineage>
        <taxon>Eukaryota</taxon>
        <taxon>Fungi</taxon>
        <taxon>Dikarya</taxon>
        <taxon>Ascomycota</taxon>
        <taxon>Pezizomycotina</taxon>
        <taxon>Sordariomycetes</taxon>
        <taxon>Hypocreomycetidae</taxon>
        <taxon>Hypocreales</taxon>
        <taxon>Cordycipitaceae</taxon>
        <taxon>Cordyceps</taxon>
    </lineage>
</organism>
<name>A0A545ULI6_9HYPO</name>
<keyword evidence="3" id="KW-1185">Reference proteome</keyword>
<dbReference type="EMBL" id="SPUK01000028">
    <property type="protein sequence ID" value="TQV90323.1"/>
    <property type="molecule type" value="Genomic_DNA"/>
</dbReference>
<proteinExistence type="predicted"/>
<gene>
    <name evidence="2" type="ORF">IF1G_10959</name>
</gene>
<evidence type="ECO:0000313" key="3">
    <source>
        <dbReference type="Proteomes" id="UP000315783"/>
    </source>
</evidence>
<dbReference type="Proteomes" id="UP000315783">
    <property type="component" value="Unassembled WGS sequence"/>
</dbReference>
<protein>
    <submittedName>
        <fullName evidence="2">Uncharacterized protein</fullName>
    </submittedName>
</protein>
<evidence type="ECO:0000256" key="1">
    <source>
        <dbReference type="SAM" id="MobiDB-lite"/>
    </source>
</evidence>
<feature type="region of interest" description="Disordered" evidence="1">
    <location>
        <begin position="1"/>
        <end position="21"/>
    </location>
</feature>
<dbReference type="AlphaFoldDB" id="A0A545ULI6"/>
<accession>A0A545ULI6</accession>
<evidence type="ECO:0000313" key="2">
    <source>
        <dbReference type="EMBL" id="TQV90323.1"/>
    </source>
</evidence>
<comment type="caution">
    <text evidence="2">The sequence shown here is derived from an EMBL/GenBank/DDBJ whole genome shotgun (WGS) entry which is preliminary data.</text>
</comment>
<feature type="compositionally biased region" description="Basic and acidic residues" evidence="1">
    <location>
        <begin position="63"/>
        <end position="72"/>
    </location>
</feature>
<sequence length="154" mass="16873">MGHDPESIAGSSAVQSRRGKAPQKTFFFPLKRAASLYWQGKKALAKKNIETERETANDTGKASAERGTRFRDPLPPAHKQRINLEAILPYYGYPNMGKQAFFFLTLGHLAISSSPAVLMSKPLRLVPGFAESMFDGAAIQLLSPSADPIRVLLT</sequence>
<reference evidence="2 3" key="1">
    <citation type="journal article" date="2019" name="Appl. Microbiol. Biotechnol.">
        <title>Genome sequence of Isaria javanica and comparative genome analysis insights into family S53 peptidase evolution in fungal entomopathogens.</title>
        <authorList>
            <person name="Lin R."/>
            <person name="Zhang X."/>
            <person name="Xin B."/>
            <person name="Zou M."/>
            <person name="Gao Y."/>
            <person name="Qin F."/>
            <person name="Hu Q."/>
            <person name="Xie B."/>
            <person name="Cheng X."/>
        </authorList>
    </citation>
    <scope>NUCLEOTIDE SEQUENCE [LARGE SCALE GENOMIC DNA]</scope>
    <source>
        <strain evidence="2 3">IJ1G</strain>
    </source>
</reference>
<feature type="region of interest" description="Disordered" evidence="1">
    <location>
        <begin position="48"/>
        <end position="76"/>
    </location>
</feature>